<dbReference type="InterPro" id="IPR050553">
    <property type="entry name" value="Thioredoxin_ResA/DsbE_sf"/>
</dbReference>
<organism evidence="5 6">
    <name type="scientific">Thermithiobacillus plumbiphilus</name>
    <dbReference type="NCBI Taxonomy" id="1729899"/>
    <lineage>
        <taxon>Bacteria</taxon>
        <taxon>Pseudomonadati</taxon>
        <taxon>Pseudomonadota</taxon>
        <taxon>Acidithiobacillia</taxon>
        <taxon>Acidithiobacillales</taxon>
        <taxon>Thermithiobacillaceae</taxon>
        <taxon>Thermithiobacillus</taxon>
    </lineage>
</organism>
<dbReference type="RefSeq" id="WP_341371802.1">
    <property type="nucleotide sequence ID" value="NZ_JBBPCO010000015.1"/>
</dbReference>
<gene>
    <name evidence="5" type="ORF">WOB96_13390</name>
</gene>
<evidence type="ECO:0000256" key="2">
    <source>
        <dbReference type="ARBA" id="ARBA00022748"/>
    </source>
</evidence>
<dbReference type="Pfam" id="PF08534">
    <property type="entry name" value="Redoxin"/>
    <property type="match status" value="1"/>
</dbReference>
<dbReference type="PANTHER" id="PTHR42852">
    <property type="entry name" value="THIOL:DISULFIDE INTERCHANGE PROTEIN DSBE"/>
    <property type="match status" value="1"/>
</dbReference>
<feature type="domain" description="Thioredoxin" evidence="4">
    <location>
        <begin position="43"/>
        <end position="184"/>
    </location>
</feature>
<keyword evidence="6" id="KW-1185">Reference proteome</keyword>
<dbReference type="SUPFAM" id="SSF52833">
    <property type="entry name" value="Thioredoxin-like"/>
    <property type="match status" value="1"/>
</dbReference>
<dbReference type="InterPro" id="IPR017937">
    <property type="entry name" value="Thioredoxin_CS"/>
</dbReference>
<evidence type="ECO:0000256" key="3">
    <source>
        <dbReference type="ARBA" id="ARBA00023284"/>
    </source>
</evidence>
<dbReference type="InterPro" id="IPR013740">
    <property type="entry name" value="Redoxin"/>
</dbReference>
<name>A0ABU9DB40_9PROT</name>
<dbReference type="CDD" id="cd02966">
    <property type="entry name" value="TlpA_like_family"/>
    <property type="match status" value="1"/>
</dbReference>
<comment type="subcellular location">
    <subcellularLocation>
        <location evidence="1">Cell envelope</location>
    </subcellularLocation>
</comment>
<accession>A0ABU9DB40</accession>
<keyword evidence="2" id="KW-0201">Cytochrome c-type biogenesis</keyword>
<comment type="caution">
    <text evidence="5">The sequence shown here is derived from an EMBL/GenBank/DDBJ whole genome shotgun (WGS) entry which is preliminary data.</text>
</comment>
<dbReference type="PROSITE" id="PS51352">
    <property type="entry name" value="THIOREDOXIN_2"/>
    <property type="match status" value="1"/>
</dbReference>
<keyword evidence="3" id="KW-0676">Redox-active center</keyword>
<evidence type="ECO:0000256" key="1">
    <source>
        <dbReference type="ARBA" id="ARBA00004196"/>
    </source>
</evidence>
<evidence type="ECO:0000259" key="4">
    <source>
        <dbReference type="PROSITE" id="PS51352"/>
    </source>
</evidence>
<dbReference type="Gene3D" id="3.40.30.10">
    <property type="entry name" value="Glutaredoxin"/>
    <property type="match status" value="1"/>
</dbReference>
<dbReference type="InterPro" id="IPR036249">
    <property type="entry name" value="Thioredoxin-like_sf"/>
</dbReference>
<proteinExistence type="predicted"/>
<dbReference type="PROSITE" id="PS00194">
    <property type="entry name" value="THIOREDOXIN_1"/>
    <property type="match status" value="1"/>
</dbReference>
<sequence>MRSKAIIWAPVIFLAGGLAGWFGHQAFQSPQPAPVSVMDSATDETSSVAPSVALPDLDGREVKLTDYKGKVLVVNLWASWCPPCQKETPEFVELQKELGGQGVQFVGIGVDEEEPIREFVARMGVNYPILLAGDQGDQILLDFGDTQGALPYTLVIDRSGKVRERHLGYYPQDELRQTLQGLIPEKA</sequence>
<dbReference type="PANTHER" id="PTHR42852:SF13">
    <property type="entry name" value="PROTEIN DIPZ"/>
    <property type="match status" value="1"/>
</dbReference>
<dbReference type="EMBL" id="JBBPCO010000015">
    <property type="protein sequence ID" value="MEK8090746.1"/>
    <property type="molecule type" value="Genomic_DNA"/>
</dbReference>
<protein>
    <submittedName>
        <fullName evidence="5">TlpA disulfide reductase family protein</fullName>
    </submittedName>
</protein>
<dbReference type="Proteomes" id="UP001446205">
    <property type="component" value="Unassembled WGS sequence"/>
</dbReference>
<dbReference type="InterPro" id="IPR013766">
    <property type="entry name" value="Thioredoxin_domain"/>
</dbReference>
<evidence type="ECO:0000313" key="6">
    <source>
        <dbReference type="Proteomes" id="UP001446205"/>
    </source>
</evidence>
<evidence type="ECO:0000313" key="5">
    <source>
        <dbReference type="EMBL" id="MEK8090746.1"/>
    </source>
</evidence>
<reference evidence="5 6" key="1">
    <citation type="submission" date="2024-04" db="EMBL/GenBank/DDBJ databases">
        <authorList>
            <person name="Abashina T."/>
            <person name="Shaikin A."/>
        </authorList>
    </citation>
    <scope>NUCLEOTIDE SEQUENCE [LARGE SCALE GENOMIC DNA]</scope>
    <source>
        <strain evidence="5 6">AAFK</strain>
    </source>
</reference>